<dbReference type="Gene3D" id="3.90.180.10">
    <property type="entry name" value="Medium-chain alcohol dehydrogenases, catalytic domain"/>
    <property type="match status" value="1"/>
</dbReference>
<evidence type="ECO:0000313" key="9">
    <source>
        <dbReference type="Proteomes" id="UP000659388"/>
    </source>
</evidence>
<comment type="similarity">
    <text evidence="2 6">Belongs to the zinc-containing alcohol dehydrogenase family.</text>
</comment>
<keyword evidence="9" id="KW-1185">Reference proteome</keyword>
<protein>
    <submittedName>
        <fullName evidence="8">NAD(P)-dependent alcohol dehydrogenase</fullName>
    </submittedName>
</protein>
<evidence type="ECO:0000256" key="4">
    <source>
        <dbReference type="ARBA" id="ARBA00022833"/>
    </source>
</evidence>
<keyword evidence="4 6" id="KW-0862">Zinc</keyword>
<evidence type="ECO:0000259" key="7">
    <source>
        <dbReference type="SMART" id="SM00829"/>
    </source>
</evidence>
<proteinExistence type="inferred from homology"/>
<dbReference type="Pfam" id="PF00107">
    <property type="entry name" value="ADH_zinc_N"/>
    <property type="match status" value="1"/>
</dbReference>
<comment type="cofactor">
    <cofactor evidence="1 6">
        <name>Zn(2+)</name>
        <dbReference type="ChEBI" id="CHEBI:29105"/>
    </cofactor>
</comment>
<dbReference type="Proteomes" id="UP000659388">
    <property type="component" value="Unassembled WGS sequence"/>
</dbReference>
<dbReference type="GO" id="GO:0008270">
    <property type="term" value="F:zinc ion binding"/>
    <property type="evidence" value="ECO:0007669"/>
    <property type="project" value="InterPro"/>
</dbReference>
<accession>A0A937FAZ6</accession>
<dbReference type="InterPro" id="IPR002328">
    <property type="entry name" value="ADH_Zn_CS"/>
</dbReference>
<evidence type="ECO:0000256" key="5">
    <source>
        <dbReference type="ARBA" id="ARBA00023002"/>
    </source>
</evidence>
<organism evidence="8 9">
    <name type="scientific">Fulvivirga sediminis</name>
    <dbReference type="NCBI Taxonomy" id="2803949"/>
    <lineage>
        <taxon>Bacteria</taxon>
        <taxon>Pseudomonadati</taxon>
        <taxon>Bacteroidota</taxon>
        <taxon>Cytophagia</taxon>
        <taxon>Cytophagales</taxon>
        <taxon>Fulvivirgaceae</taxon>
        <taxon>Fulvivirga</taxon>
    </lineage>
</organism>
<dbReference type="PANTHER" id="PTHR43350">
    <property type="entry name" value="NAD-DEPENDENT ALCOHOL DEHYDROGENASE"/>
    <property type="match status" value="1"/>
</dbReference>
<dbReference type="RefSeq" id="WP_202245051.1">
    <property type="nucleotide sequence ID" value="NZ_JAESIY010000007.1"/>
</dbReference>
<comment type="caution">
    <text evidence="8">The sequence shown here is derived from an EMBL/GenBank/DDBJ whole genome shotgun (WGS) entry which is preliminary data.</text>
</comment>
<evidence type="ECO:0000256" key="3">
    <source>
        <dbReference type="ARBA" id="ARBA00022723"/>
    </source>
</evidence>
<dbReference type="InterPro" id="IPR036291">
    <property type="entry name" value="NAD(P)-bd_dom_sf"/>
</dbReference>
<dbReference type="EMBL" id="JAESIY010000007">
    <property type="protein sequence ID" value="MBL3657268.1"/>
    <property type="molecule type" value="Genomic_DNA"/>
</dbReference>
<dbReference type="FunFam" id="3.40.50.720:FF:000003">
    <property type="entry name" value="S-(hydroxymethyl)glutathione dehydrogenase"/>
    <property type="match status" value="1"/>
</dbReference>
<dbReference type="PANTHER" id="PTHR43350:SF2">
    <property type="entry name" value="GROES-LIKE ZINC-BINDING ALCOHOL DEHYDROGENASE FAMILY PROTEIN"/>
    <property type="match status" value="1"/>
</dbReference>
<dbReference type="SUPFAM" id="SSF51735">
    <property type="entry name" value="NAD(P)-binding Rossmann-fold domains"/>
    <property type="match status" value="1"/>
</dbReference>
<dbReference type="CDD" id="cd08278">
    <property type="entry name" value="benzyl_alcohol_DH"/>
    <property type="match status" value="1"/>
</dbReference>
<dbReference type="SMART" id="SM00829">
    <property type="entry name" value="PKS_ER"/>
    <property type="match status" value="1"/>
</dbReference>
<name>A0A937FAZ6_9BACT</name>
<dbReference type="Gene3D" id="3.40.50.720">
    <property type="entry name" value="NAD(P)-binding Rossmann-like Domain"/>
    <property type="match status" value="1"/>
</dbReference>
<dbReference type="Pfam" id="PF08240">
    <property type="entry name" value="ADH_N"/>
    <property type="match status" value="1"/>
</dbReference>
<feature type="domain" description="Enoyl reductase (ER)" evidence="7">
    <location>
        <begin position="12"/>
        <end position="363"/>
    </location>
</feature>
<keyword evidence="3 6" id="KW-0479">Metal-binding</keyword>
<dbReference type="SUPFAM" id="SSF50129">
    <property type="entry name" value="GroES-like"/>
    <property type="match status" value="1"/>
</dbReference>
<dbReference type="InterPro" id="IPR020843">
    <property type="entry name" value="ER"/>
</dbReference>
<dbReference type="InterPro" id="IPR011032">
    <property type="entry name" value="GroES-like_sf"/>
</dbReference>
<sequence>MNTKAAVINETGGKFNIEDIKIDQDLGPNDILVKVVATGICHTDLIMRDDFFPFLKPAVFGHEGSGIVEKIGSAVTKVSTGDHVVMAPASCGECENCVEGHPSYCLNFMELNFGGHQHEGTCPYHNHDGKEMGSGFFGQSSFANYSLVKENNVVKVDKDIPLELLGPLGCGFQTGSGTVLNFLKARPGDSIVVAGVGAVGLSAIMAAKLAGCTTIVAADIHDSRLELAKELGATHTINSKDQKISDYVLSEIAPKGLKYGLDTTGRNNVISDAMSALKIKGHMAIVLVAADKLELDATAIQSGKSISFVNEGDSNPDVYIPNLIKLYKAGLFPFDKLVKYYDFKEFNKAVEDTEKGSTIKAIIKMPS</sequence>
<gene>
    <name evidence="8" type="ORF">JL102_14065</name>
</gene>
<reference evidence="8" key="1">
    <citation type="submission" date="2021-01" db="EMBL/GenBank/DDBJ databases">
        <title>Fulvivirga kasyanovii gen. nov., sp nov., a novel member of the phylum Bacteroidetes isolated from seawater in a mussel farm.</title>
        <authorList>
            <person name="Zhao L.-H."/>
            <person name="Wang Z.-J."/>
        </authorList>
    </citation>
    <scope>NUCLEOTIDE SEQUENCE</scope>
    <source>
        <strain evidence="8">2943</strain>
    </source>
</reference>
<dbReference type="GO" id="GO:0016616">
    <property type="term" value="F:oxidoreductase activity, acting on the CH-OH group of donors, NAD or NADP as acceptor"/>
    <property type="evidence" value="ECO:0007669"/>
    <property type="project" value="UniProtKB-ARBA"/>
</dbReference>
<evidence type="ECO:0000256" key="6">
    <source>
        <dbReference type="RuleBase" id="RU361277"/>
    </source>
</evidence>
<evidence type="ECO:0000256" key="2">
    <source>
        <dbReference type="ARBA" id="ARBA00008072"/>
    </source>
</evidence>
<keyword evidence="5" id="KW-0560">Oxidoreductase</keyword>
<dbReference type="InterPro" id="IPR013154">
    <property type="entry name" value="ADH-like_N"/>
</dbReference>
<dbReference type="AlphaFoldDB" id="A0A937FAZ6"/>
<evidence type="ECO:0000313" key="8">
    <source>
        <dbReference type="EMBL" id="MBL3657268.1"/>
    </source>
</evidence>
<dbReference type="PROSITE" id="PS00059">
    <property type="entry name" value="ADH_ZINC"/>
    <property type="match status" value="1"/>
</dbReference>
<dbReference type="InterPro" id="IPR013149">
    <property type="entry name" value="ADH-like_C"/>
</dbReference>
<evidence type="ECO:0000256" key="1">
    <source>
        <dbReference type="ARBA" id="ARBA00001947"/>
    </source>
</evidence>